<keyword evidence="8" id="KW-0675">Receptor</keyword>
<evidence type="ECO:0000256" key="2">
    <source>
        <dbReference type="ARBA" id="ARBA00022475"/>
    </source>
</evidence>
<dbReference type="GO" id="GO:0004984">
    <property type="term" value="F:olfactory receptor activity"/>
    <property type="evidence" value="ECO:0007669"/>
    <property type="project" value="InterPro"/>
</dbReference>
<keyword evidence="4 10" id="KW-0812">Transmembrane</keyword>
<evidence type="ECO:0000313" key="11">
    <source>
        <dbReference type="EMBL" id="KAF2886468.1"/>
    </source>
</evidence>
<keyword evidence="7 10" id="KW-0472">Membrane</keyword>
<dbReference type="PANTHER" id="PTHR21137">
    <property type="entry name" value="ODORANT RECEPTOR"/>
    <property type="match status" value="1"/>
</dbReference>
<evidence type="ECO:0000256" key="1">
    <source>
        <dbReference type="ARBA" id="ARBA00004651"/>
    </source>
</evidence>
<evidence type="ECO:0000256" key="5">
    <source>
        <dbReference type="ARBA" id="ARBA00022725"/>
    </source>
</evidence>
<evidence type="ECO:0000256" key="8">
    <source>
        <dbReference type="ARBA" id="ARBA00023170"/>
    </source>
</evidence>
<accession>A0A8K0G5L1</accession>
<dbReference type="AlphaFoldDB" id="A0A8K0G5L1"/>
<dbReference type="GO" id="GO:0007165">
    <property type="term" value="P:signal transduction"/>
    <property type="evidence" value="ECO:0007669"/>
    <property type="project" value="UniProtKB-KW"/>
</dbReference>
<dbReference type="Proteomes" id="UP000801492">
    <property type="component" value="Unassembled WGS sequence"/>
</dbReference>
<evidence type="ECO:0000256" key="10">
    <source>
        <dbReference type="SAM" id="Phobius"/>
    </source>
</evidence>
<name>A0A8K0G5L1_IGNLU</name>
<keyword evidence="3" id="KW-0716">Sensory transduction</keyword>
<organism evidence="11 12">
    <name type="scientific">Ignelater luminosus</name>
    <name type="common">Cucubano</name>
    <name type="synonym">Pyrophorus luminosus</name>
    <dbReference type="NCBI Taxonomy" id="2038154"/>
    <lineage>
        <taxon>Eukaryota</taxon>
        <taxon>Metazoa</taxon>
        <taxon>Ecdysozoa</taxon>
        <taxon>Arthropoda</taxon>
        <taxon>Hexapoda</taxon>
        <taxon>Insecta</taxon>
        <taxon>Pterygota</taxon>
        <taxon>Neoptera</taxon>
        <taxon>Endopterygota</taxon>
        <taxon>Coleoptera</taxon>
        <taxon>Polyphaga</taxon>
        <taxon>Elateriformia</taxon>
        <taxon>Elateroidea</taxon>
        <taxon>Elateridae</taxon>
        <taxon>Agrypninae</taxon>
        <taxon>Pyrophorini</taxon>
        <taxon>Ignelater</taxon>
    </lineage>
</organism>
<evidence type="ECO:0000313" key="12">
    <source>
        <dbReference type="Proteomes" id="UP000801492"/>
    </source>
</evidence>
<dbReference type="GO" id="GO:0005549">
    <property type="term" value="F:odorant binding"/>
    <property type="evidence" value="ECO:0007669"/>
    <property type="project" value="InterPro"/>
</dbReference>
<dbReference type="GO" id="GO:0005886">
    <property type="term" value="C:plasma membrane"/>
    <property type="evidence" value="ECO:0007669"/>
    <property type="project" value="UniProtKB-SubCell"/>
</dbReference>
<dbReference type="Pfam" id="PF02949">
    <property type="entry name" value="7tm_6"/>
    <property type="match status" value="1"/>
</dbReference>
<keyword evidence="12" id="KW-1185">Reference proteome</keyword>
<dbReference type="InterPro" id="IPR004117">
    <property type="entry name" value="7tm6_olfct_rcpt"/>
</dbReference>
<feature type="transmembrane region" description="Helical" evidence="10">
    <location>
        <begin position="27"/>
        <end position="53"/>
    </location>
</feature>
<evidence type="ECO:0000256" key="3">
    <source>
        <dbReference type="ARBA" id="ARBA00022606"/>
    </source>
</evidence>
<sequence length="272" mass="31680">MIQNEDLLKIPLYFLKFSGQHPDSDRLTFIFATTAFTILSSVILGFVFLHFVLSFGDPFLFLKNVGGFGVYVQVWGKVIIGAAQKDRLAKIIKDSKHFWNITKCPDELKNTFQMIFSTILRLQKLFLYMTIVTITIANIQAYLSKQLTLGIWLIEGHDIYYRFQYGIQAFTLLYVVVTQIVPMDQIFMTMCMMLIAQFMLLNHKLRNLCVRDIINEEDKARYIRNMVSYIKYHQFLLRYFKDLATTYAPVLLNEYISLITALCSAMITMLEG</sequence>
<keyword evidence="9" id="KW-0807">Transducer</keyword>
<evidence type="ECO:0000256" key="7">
    <source>
        <dbReference type="ARBA" id="ARBA00023136"/>
    </source>
</evidence>
<feature type="transmembrane region" description="Helical" evidence="10">
    <location>
        <begin position="65"/>
        <end position="83"/>
    </location>
</feature>
<dbReference type="PANTHER" id="PTHR21137:SF35">
    <property type="entry name" value="ODORANT RECEPTOR 19A-RELATED"/>
    <property type="match status" value="1"/>
</dbReference>
<comment type="caution">
    <text evidence="11">The sequence shown here is derived from an EMBL/GenBank/DDBJ whole genome shotgun (WGS) entry which is preliminary data.</text>
</comment>
<keyword evidence="2" id="KW-1003">Cell membrane</keyword>
<comment type="subcellular location">
    <subcellularLocation>
        <location evidence="1">Cell membrane</location>
        <topology evidence="1">Multi-pass membrane protein</topology>
    </subcellularLocation>
</comment>
<gene>
    <name evidence="11" type="ORF">ILUMI_19705</name>
</gene>
<evidence type="ECO:0000256" key="4">
    <source>
        <dbReference type="ARBA" id="ARBA00022692"/>
    </source>
</evidence>
<proteinExistence type="predicted"/>
<reference evidence="11" key="1">
    <citation type="submission" date="2019-08" db="EMBL/GenBank/DDBJ databases">
        <title>The genome of the North American firefly Photinus pyralis.</title>
        <authorList>
            <consortium name="Photinus pyralis genome working group"/>
            <person name="Fallon T.R."/>
            <person name="Sander Lower S.E."/>
            <person name="Weng J.-K."/>
        </authorList>
    </citation>
    <scope>NUCLEOTIDE SEQUENCE</scope>
    <source>
        <strain evidence="11">TRF0915ILg1</strain>
        <tissue evidence="11">Whole body</tissue>
    </source>
</reference>
<evidence type="ECO:0000256" key="6">
    <source>
        <dbReference type="ARBA" id="ARBA00022989"/>
    </source>
</evidence>
<keyword evidence="6 10" id="KW-1133">Transmembrane helix</keyword>
<feature type="transmembrane region" description="Helical" evidence="10">
    <location>
        <begin position="125"/>
        <end position="143"/>
    </location>
</feature>
<keyword evidence="5" id="KW-0552">Olfaction</keyword>
<protein>
    <submittedName>
        <fullName evidence="11">Uncharacterized protein</fullName>
    </submittedName>
</protein>
<dbReference type="EMBL" id="VTPC01087579">
    <property type="protein sequence ID" value="KAF2886468.1"/>
    <property type="molecule type" value="Genomic_DNA"/>
</dbReference>
<evidence type="ECO:0000256" key="9">
    <source>
        <dbReference type="ARBA" id="ARBA00023224"/>
    </source>
</evidence>